<dbReference type="RefSeq" id="XP_062878885.1">
    <property type="nucleotide sequence ID" value="XM_063022815.1"/>
</dbReference>
<proteinExistence type="predicted"/>
<gene>
    <name evidence="1" type="ORF">PUMCH_003859</name>
</gene>
<dbReference type="GeneID" id="88174922"/>
<reference evidence="1 2" key="1">
    <citation type="submission" date="2023-10" db="EMBL/GenBank/DDBJ databases">
        <title>Draft Genome Sequence of Candida saopaulonensis from a very Premature Infant with Sepsis.</title>
        <authorList>
            <person name="Ning Y."/>
            <person name="Dai R."/>
            <person name="Xiao M."/>
            <person name="Xu Y."/>
            <person name="Yan Q."/>
            <person name="Zhang L."/>
        </authorList>
    </citation>
    <scope>NUCLEOTIDE SEQUENCE [LARGE SCALE GENOMIC DNA]</scope>
    <source>
        <strain evidence="1 2">19XY460</strain>
    </source>
</reference>
<dbReference type="Proteomes" id="UP001338582">
    <property type="component" value="Chromosome 4"/>
</dbReference>
<sequence>MRYSNKLKNNSLSDPQMSSNGGIEAHQWVDRTYFSELCKKLLRSKTQKEKQSRTVKYGQYRGQLDVRGTLCYHTECQRKGYACCSHCNSLPHNPSLLRNSITCANSEGYASGNISRKSIDTKLSLLLVELQELADYDRRNLARLVVKASLSNPIIVNDENATPVKKPYRVNGQRKADSQAREC</sequence>
<protein>
    <submittedName>
        <fullName evidence="1">Uncharacterized protein</fullName>
    </submittedName>
</protein>
<name>A0AAX4HD26_9ASCO</name>
<keyword evidence="2" id="KW-1185">Reference proteome</keyword>
<dbReference type="AlphaFoldDB" id="A0AAX4HD26"/>
<evidence type="ECO:0000313" key="1">
    <source>
        <dbReference type="EMBL" id="WPK26504.1"/>
    </source>
</evidence>
<organism evidence="1 2">
    <name type="scientific">Australozyma saopauloensis</name>
    <dbReference type="NCBI Taxonomy" id="291208"/>
    <lineage>
        <taxon>Eukaryota</taxon>
        <taxon>Fungi</taxon>
        <taxon>Dikarya</taxon>
        <taxon>Ascomycota</taxon>
        <taxon>Saccharomycotina</taxon>
        <taxon>Pichiomycetes</taxon>
        <taxon>Metschnikowiaceae</taxon>
        <taxon>Australozyma</taxon>
    </lineage>
</organism>
<accession>A0AAX4HD26</accession>
<dbReference type="KEGG" id="asau:88174922"/>
<dbReference type="EMBL" id="CP138897">
    <property type="protein sequence ID" value="WPK26504.1"/>
    <property type="molecule type" value="Genomic_DNA"/>
</dbReference>
<evidence type="ECO:0000313" key="2">
    <source>
        <dbReference type="Proteomes" id="UP001338582"/>
    </source>
</evidence>